<feature type="domain" description="BTB" evidence="4">
    <location>
        <begin position="142"/>
        <end position="202"/>
    </location>
</feature>
<keyword evidence="6" id="KW-1185">Reference proteome</keyword>
<dbReference type="EMBL" id="KV454440">
    <property type="protein sequence ID" value="ODQ77542.1"/>
    <property type="molecule type" value="Genomic_DNA"/>
</dbReference>
<dbReference type="SUPFAM" id="SSF48403">
    <property type="entry name" value="Ankyrin repeat"/>
    <property type="match status" value="1"/>
</dbReference>
<dbReference type="PROSITE" id="PS50097">
    <property type="entry name" value="BTB"/>
    <property type="match status" value="2"/>
</dbReference>
<dbReference type="PROSITE" id="PS50088">
    <property type="entry name" value="ANK_REPEAT"/>
    <property type="match status" value="1"/>
</dbReference>
<feature type="repeat" description="ANK" evidence="3">
    <location>
        <begin position="18"/>
        <end position="50"/>
    </location>
</feature>
<feature type="domain" description="BTB" evidence="4">
    <location>
        <begin position="316"/>
        <end position="395"/>
    </location>
</feature>
<dbReference type="Pfam" id="PF00651">
    <property type="entry name" value="BTB"/>
    <property type="match status" value="1"/>
</dbReference>
<dbReference type="SUPFAM" id="SSF54695">
    <property type="entry name" value="POZ domain"/>
    <property type="match status" value="2"/>
</dbReference>
<dbReference type="Gene3D" id="3.30.710.10">
    <property type="entry name" value="Potassium Channel Kv1.1, Chain A"/>
    <property type="match status" value="2"/>
</dbReference>
<evidence type="ECO:0000256" key="1">
    <source>
        <dbReference type="ARBA" id="ARBA00022737"/>
    </source>
</evidence>
<dbReference type="InterPro" id="IPR011333">
    <property type="entry name" value="SKP1/BTB/POZ_sf"/>
</dbReference>
<protein>
    <recommendedName>
        <fullName evidence="4">BTB domain-containing protein</fullName>
    </recommendedName>
</protein>
<dbReference type="AlphaFoldDB" id="A0A1E3QKD6"/>
<accession>A0A1E3QKD6</accession>
<dbReference type="GO" id="GO:0000151">
    <property type="term" value="C:ubiquitin ligase complex"/>
    <property type="evidence" value="ECO:0007669"/>
    <property type="project" value="TreeGrafter"/>
</dbReference>
<dbReference type="InterPro" id="IPR002110">
    <property type="entry name" value="Ankyrin_rpt"/>
</dbReference>
<reference evidence="6" key="1">
    <citation type="submission" date="2016-05" db="EMBL/GenBank/DDBJ databases">
        <title>Comparative genomics of biotechnologically important yeasts.</title>
        <authorList>
            <consortium name="DOE Joint Genome Institute"/>
            <person name="Riley R."/>
            <person name="Haridas S."/>
            <person name="Wolfe K.H."/>
            <person name="Lopes M.R."/>
            <person name="Hittinger C.T."/>
            <person name="Goker M."/>
            <person name="Salamov A."/>
            <person name="Wisecaver J."/>
            <person name="Long T.M."/>
            <person name="Aerts A.L."/>
            <person name="Barry K."/>
            <person name="Choi C."/>
            <person name="Clum A."/>
            <person name="Coughlan A.Y."/>
            <person name="Deshpande S."/>
            <person name="Douglass A.P."/>
            <person name="Hanson S.J."/>
            <person name="Klenk H.-P."/>
            <person name="Labutti K."/>
            <person name="Lapidus A."/>
            <person name="Lindquist E."/>
            <person name="Lipzen A."/>
            <person name="Meier-Kolthoff J.P."/>
            <person name="Ohm R.A."/>
            <person name="Otillar R.P."/>
            <person name="Pangilinan J."/>
            <person name="Peng Y."/>
            <person name="Rokas A."/>
            <person name="Rosa C.A."/>
            <person name="Scheuner C."/>
            <person name="Sibirny A.A."/>
            <person name="Slot J.C."/>
            <person name="Stielow J.B."/>
            <person name="Sun H."/>
            <person name="Kurtzman C.P."/>
            <person name="Blackwell M."/>
            <person name="Grigoriev I.V."/>
            <person name="Jeffries T.W."/>
        </authorList>
    </citation>
    <scope>NUCLEOTIDE SEQUENCE [LARGE SCALE GENOMIC DNA]</scope>
    <source>
        <strain evidence="6">NRRL Y-12698</strain>
    </source>
</reference>
<dbReference type="InterPro" id="IPR036770">
    <property type="entry name" value="Ankyrin_rpt-contain_sf"/>
</dbReference>
<dbReference type="SMART" id="SM00248">
    <property type="entry name" value="ANK"/>
    <property type="match status" value="2"/>
</dbReference>
<evidence type="ECO:0000256" key="3">
    <source>
        <dbReference type="PROSITE-ProRule" id="PRU00023"/>
    </source>
</evidence>
<dbReference type="GO" id="GO:0005737">
    <property type="term" value="C:cytoplasm"/>
    <property type="evidence" value="ECO:0007669"/>
    <property type="project" value="TreeGrafter"/>
</dbReference>
<evidence type="ECO:0000313" key="6">
    <source>
        <dbReference type="Proteomes" id="UP000094336"/>
    </source>
</evidence>
<dbReference type="InterPro" id="IPR044515">
    <property type="entry name" value="ABTB1"/>
</dbReference>
<name>A0A1E3QKD6_9ASCO</name>
<dbReference type="Pfam" id="PF12796">
    <property type="entry name" value="Ank_2"/>
    <property type="match status" value="1"/>
</dbReference>
<evidence type="ECO:0000313" key="5">
    <source>
        <dbReference type="EMBL" id="ODQ77542.1"/>
    </source>
</evidence>
<proteinExistence type="predicted"/>
<dbReference type="Proteomes" id="UP000094336">
    <property type="component" value="Unassembled WGS sequence"/>
</dbReference>
<dbReference type="STRING" id="984486.A0A1E3QKD6"/>
<dbReference type="PANTHER" id="PTHR46231">
    <property type="entry name" value="ANKYRIN REPEAT AND BTB/POZ DOMAIN-CONTAINING PROTEIN 1"/>
    <property type="match status" value="1"/>
</dbReference>
<dbReference type="InterPro" id="IPR000210">
    <property type="entry name" value="BTB/POZ_dom"/>
</dbReference>
<dbReference type="GeneID" id="30147824"/>
<keyword evidence="2 3" id="KW-0040">ANK repeat</keyword>
<dbReference type="RefSeq" id="XP_018982870.1">
    <property type="nucleotide sequence ID" value="XM_019129971.1"/>
</dbReference>
<evidence type="ECO:0000256" key="2">
    <source>
        <dbReference type="ARBA" id="ARBA00023043"/>
    </source>
</evidence>
<evidence type="ECO:0000259" key="4">
    <source>
        <dbReference type="PROSITE" id="PS50097"/>
    </source>
</evidence>
<sequence length="575" mass="65452">MSLQLDSLHDVKEAARTKEFKELCLACRSGDTEKVDKLISTGVDVNQMDEWNYSPLVLASLCGHIEIVKLLLNNAGAVCDRDTFEGARCIYGALNDEIRKLLLSFDINKAVDLSQPFVSHISSLFKTTHKAADESSWRSSLKDVEFKTADDDLSIIRAHRFILTSRCGFFKKESPGAATTLMIDVSQTLDLLTLKYLLNYVYLTLNSQITFSDIDSETLRELAKVYELDDLTELLDIEADANIRQSERSKKKNRVVFDMVERGREDFKKFCTENVIGRKIITAVEESDTEEGDSSVVSSGISSEQKLALFQSAAYPDIILGVYDRYSHTVAYYPAHRSILMRSGFFETFFSSLLFLTNDEDPGSLPQVITVPIGSSEAAEIILKYLYYDEVEVPKEFAVDVLVASDALFIDRLKMMSSVTITNSVIINETEDEIDSDDNEVGYTIYEILQIAWETRMDRLEQHVAKIIAWNLRQFIGKEKFRDMILESSERIKERQVTDTIELLDDIRYYLTRKYVVEDENYLNEKFVHKADVFEAELLLDEDFVSDSNRAKDLAEYDTDLTLIEALLADLGLDA</sequence>
<keyword evidence="1" id="KW-0677">Repeat</keyword>
<dbReference type="Gene3D" id="1.25.40.20">
    <property type="entry name" value="Ankyrin repeat-containing domain"/>
    <property type="match status" value="1"/>
</dbReference>
<organism evidence="5 6">
    <name type="scientific">Babjeviella inositovora NRRL Y-12698</name>
    <dbReference type="NCBI Taxonomy" id="984486"/>
    <lineage>
        <taxon>Eukaryota</taxon>
        <taxon>Fungi</taxon>
        <taxon>Dikarya</taxon>
        <taxon>Ascomycota</taxon>
        <taxon>Saccharomycotina</taxon>
        <taxon>Pichiomycetes</taxon>
        <taxon>Serinales incertae sedis</taxon>
        <taxon>Babjeviella</taxon>
    </lineage>
</organism>
<gene>
    <name evidence="5" type="ORF">BABINDRAFT_163540</name>
</gene>
<dbReference type="OrthoDB" id="684045at2759"/>
<dbReference type="SMART" id="SM00225">
    <property type="entry name" value="BTB"/>
    <property type="match status" value="2"/>
</dbReference>
<dbReference type="PANTHER" id="PTHR46231:SF1">
    <property type="entry name" value="ANKYRIN REPEAT AND BTB_POZ DOMAIN-CONTAINING PROTEIN 1"/>
    <property type="match status" value="1"/>
</dbReference>